<evidence type="ECO:0000256" key="1">
    <source>
        <dbReference type="ARBA" id="ARBA00001946"/>
    </source>
</evidence>
<evidence type="ECO:0000313" key="11">
    <source>
        <dbReference type="EMBL" id="GET43313.1"/>
    </source>
</evidence>
<keyword evidence="3" id="KW-0808">Transferase</keyword>
<evidence type="ECO:0000256" key="7">
    <source>
        <dbReference type="ARBA" id="ARBA00022840"/>
    </source>
</evidence>
<evidence type="ECO:0000259" key="10">
    <source>
        <dbReference type="Pfam" id="PF01909"/>
    </source>
</evidence>
<keyword evidence="12" id="KW-1185">Reference proteome</keyword>
<dbReference type="GO" id="GO:0016779">
    <property type="term" value="F:nucleotidyltransferase activity"/>
    <property type="evidence" value="ECO:0007669"/>
    <property type="project" value="UniProtKB-KW"/>
</dbReference>
<keyword evidence="7" id="KW-0067">ATP-binding</keyword>
<dbReference type="CDD" id="cd05403">
    <property type="entry name" value="NT_KNTase_like"/>
    <property type="match status" value="1"/>
</dbReference>
<keyword evidence="6" id="KW-0547">Nucleotide-binding</keyword>
<protein>
    <submittedName>
        <fullName evidence="11">DNA polymerase beta domain protein region</fullName>
    </submittedName>
</protein>
<dbReference type="GO" id="GO:0046872">
    <property type="term" value="F:metal ion binding"/>
    <property type="evidence" value="ECO:0007669"/>
    <property type="project" value="UniProtKB-KW"/>
</dbReference>
<reference evidence="11" key="1">
    <citation type="submission" date="2019-10" db="EMBL/GenBank/DDBJ databases">
        <title>Draft genome sequece of Microseira wollei NIES-4236.</title>
        <authorList>
            <person name="Yamaguchi H."/>
            <person name="Suzuki S."/>
            <person name="Kawachi M."/>
        </authorList>
    </citation>
    <scope>NUCLEOTIDE SEQUENCE</scope>
    <source>
        <strain evidence="11">NIES-4236</strain>
    </source>
</reference>
<evidence type="ECO:0000256" key="3">
    <source>
        <dbReference type="ARBA" id="ARBA00022679"/>
    </source>
</evidence>
<dbReference type="AlphaFoldDB" id="A0AAV3XKX3"/>
<dbReference type="Gene3D" id="3.30.460.10">
    <property type="entry name" value="Beta Polymerase, domain 2"/>
    <property type="match status" value="1"/>
</dbReference>
<dbReference type="EMBL" id="BLAY01000214">
    <property type="protein sequence ID" value="GET43313.1"/>
    <property type="molecule type" value="Genomic_DNA"/>
</dbReference>
<keyword evidence="8" id="KW-0460">Magnesium</keyword>
<gene>
    <name evidence="11" type="ORF">MiSe_81350</name>
</gene>
<evidence type="ECO:0000256" key="9">
    <source>
        <dbReference type="ARBA" id="ARBA00038276"/>
    </source>
</evidence>
<comment type="caution">
    <text evidence="11">The sequence shown here is derived from an EMBL/GenBank/DDBJ whole genome shotgun (WGS) entry which is preliminary data.</text>
</comment>
<evidence type="ECO:0000256" key="5">
    <source>
        <dbReference type="ARBA" id="ARBA00022723"/>
    </source>
</evidence>
<accession>A0AAV3XKX3</accession>
<evidence type="ECO:0000256" key="2">
    <source>
        <dbReference type="ARBA" id="ARBA00022649"/>
    </source>
</evidence>
<name>A0AAV3XKX3_9CYAN</name>
<dbReference type="Pfam" id="PF01909">
    <property type="entry name" value="NTP_transf_2"/>
    <property type="match status" value="1"/>
</dbReference>
<keyword evidence="5" id="KW-0479">Metal-binding</keyword>
<dbReference type="InterPro" id="IPR043519">
    <property type="entry name" value="NT_sf"/>
</dbReference>
<sequence>MLVKNLEIPRDKIADFCQRWQLAELAFFGSVLRDDFRPDSDIDILVTFEPNSQHTLFDRVDMQDELEVIFGRKVDLVSRRGIERSHNYIRRQAILSSAEVFYAAPRS</sequence>
<evidence type="ECO:0000256" key="6">
    <source>
        <dbReference type="ARBA" id="ARBA00022741"/>
    </source>
</evidence>
<evidence type="ECO:0000313" key="12">
    <source>
        <dbReference type="Proteomes" id="UP001050975"/>
    </source>
</evidence>
<keyword evidence="4" id="KW-0548">Nucleotidyltransferase</keyword>
<dbReference type="InterPro" id="IPR002934">
    <property type="entry name" value="Polymerase_NTP_transf_dom"/>
</dbReference>
<dbReference type="PANTHER" id="PTHR33571:SF12">
    <property type="entry name" value="BSL3053 PROTEIN"/>
    <property type="match status" value="1"/>
</dbReference>
<feature type="domain" description="Polymerase nucleotidyl transferase" evidence="10">
    <location>
        <begin position="15"/>
        <end position="91"/>
    </location>
</feature>
<evidence type="ECO:0000256" key="8">
    <source>
        <dbReference type="ARBA" id="ARBA00022842"/>
    </source>
</evidence>
<dbReference type="SUPFAM" id="SSF81301">
    <property type="entry name" value="Nucleotidyltransferase"/>
    <property type="match status" value="1"/>
</dbReference>
<dbReference type="GO" id="GO:0005524">
    <property type="term" value="F:ATP binding"/>
    <property type="evidence" value="ECO:0007669"/>
    <property type="project" value="UniProtKB-KW"/>
</dbReference>
<organism evidence="11 12">
    <name type="scientific">Microseira wollei NIES-4236</name>
    <dbReference type="NCBI Taxonomy" id="2530354"/>
    <lineage>
        <taxon>Bacteria</taxon>
        <taxon>Bacillati</taxon>
        <taxon>Cyanobacteriota</taxon>
        <taxon>Cyanophyceae</taxon>
        <taxon>Oscillatoriophycideae</taxon>
        <taxon>Aerosakkonematales</taxon>
        <taxon>Aerosakkonemataceae</taxon>
        <taxon>Microseira</taxon>
    </lineage>
</organism>
<dbReference type="RefSeq" id="WP_226592007.1">
    <property type="nucleotide sequence ID" value="NZ_BLAY01000214.1"/>
</dbReference>
<dbReference type="PANTHER" id="PTHR33571">
    <property type="entry name" value="SSL8005 PROTEIN"/>
    <property type="match status" value="1"/>
</dbReference>
<evidence type="ECO:0000256" key="4">
    <source>
        <dbReference type="ARBA" id="ARBA00022695"/>
    </source>
</evidence>
<dbReference type="InterPro" id="IPR052038">
    <property type="entry name" value="Type-VII_TA_antitoxin"/>
</dbReference>
<comment type="similarity">
    <text evidence="9">Belongs to the MntA antitoxin family.</text>
</comment>
<comment type="cofactor">
    <cofactor evidence="1">
        <name>Mg(2+)</name>
        <dbReference type="ChEBI" id="CHEBI:18420"/>
    </cofactor>
</comment>
<dbReference type="Proteomes" id="UP001050975">
    <property type="component" value="Unassembled WGS sequence"/>
</dbReference>
<keyword evidence="2" id="KW-1277">Toxin-antitoxin system</keyword>
<proteinExistence type="inferred from homology"/>